<evidence type="ECO:0000313" key="3">
    <source>
        <dbReference type="Proteomes" id="UP001153636"/>
    </source>
</evidence>
<organism evidence="2 3">
    <name type="scientific">Psylliodes chrysocephalus</name>
    <dbReference type="NCBI Taxonomy" id="3402493"/>
    <lineage>
        <taxon>Eukaryota</taxon>
        <taxon>Metazoa</taxon>
        <taxon>Ecdysozoa</taxon>
        <taxon>Arthropoda</taxon>
        <taxon>Hexapoda</taxon>
        <taxon>Insecta</taxon>
        <taxon>Pterygota</taxon>
        <taxon>Neoptera</taxon>
        <taxon>Endopterygota</taxon>
        <taxon>Coleoptera</taxon>
        <taxon>Polyphaga</taxon>
        <taxon>Cucujiformia</taxon>
        <taxon>Chrysomeloidea</taxon>
        <taxon>Chrysomelidae</taxon>
        <taxon>Galerucinae</taxon>
        <taxon>Alticini</taxon>
        <taxon>Psylliodes</taxon>
    </lineage>
</organism>
<evidence type="ECO:0000313" key="2">
    <source>
        <dbReference type="EMBL" id="CAH1102915.1"/>
    </source>
</evidence>
<feature type="compositionally biased region" description="Acidic residues" evidence="1">
    <location>
        <begin position="108"/>
        <end position="118"/>
    </location>
</feature>
<evidence type="ECO:0000256" key="1">
    <source>
        <dbReference type="SAM" id="MobiDB-lite"/>
    </source>
</evidence>
<sequence length="154" mass="17993">MKLVILETISSGHRIDPEKYDKYALDAHLYVQLYPWHPMTPTMHKILIHGAVITVFRHAISVDQAKEYYQNAFACIQKPADENYEIFLTSHETEDIENDYHLNNVIDESFEVEDDERDDNDHDDGADKEDDETDQALDNDKQEYESESDEEPNT</sequence>
<feature type="compositionally biased region" description="Acidic residues" evidence="1">
    <location>
        <begin position="145"/>
        <end position="154"/>
    </location>
</feature>
<proteinExistence type="predicted"/>
<feature type="compositionally biased region" description="Acidic residues" evidence="1">
    <location>
        <begin position="126"/>
        <end position="137"/>
    </location>
</feature>
<gene>
    <name evidence="2" type="ORF">PSYICH_LOCUS3742</name>
</gene>
<dbReference type="EMBL" id="OV651825">
    <property type="protein sequence ID" value="CAH1102915.1"/>
    <property type="molecule type" value="Genomic_DNA"/>
</dbReference>
<keyword evidence="3" id="KW-1185">Reference proteome</keyword>
<reference evidence="2" key="1">
    <citation type="submission" date="2022-01" db="EMBL/GenBank/DDBJ databases">
        <authorList>
            <person name="King R."/>
        </authorList>
    </citation>
    <scope>NUCLEOTIDE SEQUENCE</scope>
</reference>
<feature type="region of interest" description="Disordered" evidence="1">
    <location>
        <begin position="108"/>
        <end position="154"/>
    </location>
</feature>
<protein>
    <submittedName>
        <fullName evidence="2">Uncharacterized protein</fullName>
    </submittedName>
</protein>
<dbReference type="Proteomes" id="UP001153636">
    <property type="component" value="Chromosome 13"/>
</dbReference>
<dbReference type="AlphaFoldDB" id="A0A9P0CNJ6"/>
<accession>A0A9P0CNJ6</accession>
<name>A0A9P0CNJ6_9CUCU</name>